<dbReference type="InterPro" id="IPR005467">
    <property type="entry name" value="His_kinase_dom"/>
</dbReference>
<evidence type="ECO:0000259" key="6">
    <source>
        <dbReference type="PROSITE" id="PS50109"/>
    </source>
</evidence>
<name>A0ABT2C6K8_9BURK</name>
<organism evidence="7 8">
    <name type="scientific">Telluria mixta</name>
    <dbReference type="NCBI Taxonomy" id="34071"/>
    <lineage>
        <taxon>Bacteria</taxon>
        <taxon>Pseudomonadati</taxon>
        <taxon>Pseudomonadota</taxon>
        <taxon>Betaproteobacteria</taxon>
        <taxon>Burkholderiales</taxon>
        <taxon>Oxalobacteraceae</taxon>
        <taxon>Telluria group</taxon>
        <taxon>Telluria</taxon>
    </lineage>
</organism>
<dbReference type="GO" id="GO:0016301">
    <property type="term" value="F:kinase activity"/>
    <property type="evidence" value="ECO:0007669"/>
    <property type="project" value="UniProtKB-KW"/>
</dbReference>
<dbReference type="Pfam" id="PF06580">
    <property type="entry name" value="His_kinase"/>
    <property type="match status" value="1"/>
</dbReference>
<dbReference type="SMART" id="SM00387">
    <property type="entry name" value="HATPase_c"/>
    <property type="match status" value="1"/>
</dbReference>
<evidence type="ECO:0000313" key="7">
    <source>
        <dbReference type="EMBL" id="MCS0633012.1"/>
    </source>
</evidence>
<proteinExistence type="predicted"/>
<dbReference type="PROSITE" id="PS50109">
    <property type="entry name" value="HIS_KIN"/>
    <property type="match status" value="1"/>
</dbReference>
<accession>A0ABT2C6K8</accession>
<evidence type="ECO:0000256" key="4">
    <source>
        <dbReference type="SAM" id="MobiDB-lite"/>
    </source>
</evidence>
<feature type="compositionally biased region" description="Pro residues" evidence="4">
    <location>
        <begin position="152"/>
        <end position="164"/>
    </location>
</feature>
<comment type="catalytic activity">
    <reaction evidence="1">
        <text>ATP + protein L-histidine = ADP + protein N-phospho-L-histidine.</text>
        <dbReference type="EC" id="2.7.13.3"/>
    </reaction>
</comment>
<keyword evidence="5" id="KW-0472">Membrane</keyword>
<dbReference type="SUPFAM" id="SSF55874">
    <property type="entry name" value="ATPase domain of HSP90 chaperone/DNA topoisomerase II/histidine kinase"/>
    <property type="match status" value="1"/>
</dbReference>
<evidence type="ECO:0000313" key="8">
    <source>
        <dbReference type="Proteomes" id="UP001165263"/>
    </source>
</evidence>
<feature type="coiled-coil region" evidence="3">
    <location>
        <begin position="240"/>
        <end position="276"/>
    </location>
</feature>
<evidence type="ECO:0000256" key="2">
    <source>
        <dbReference type="ARBA" id="ARBA00012438"/>
    </source>
</evidence>
<dbReference type="RefSeq" id="WP_259452008.1">
    <property type="nucleotide sequence ID" value="NZ_CP119520.1"/>
</dbReference>
<keyword evidence="8" id="KW-1185">Reference proteome</keyword>
<dbReference type="Proteomes" id="UP001165263">
    <property type="component" value="Unassembled WGS sequence"/>
</dbReference>
<protein>
    <recommendedName>
        <fullName evidence="2">histidine kinase</fullName>
        <ecNumber evidence="2">2.7.13.3</ecNumber>
    </recommendedName>
</protein>
<dbReference type="PANTHER" id="PTHR34220:SF9">
    <property type="entry name" value="SIGNAL TRANSDUCTION HISTIDINE KINASE INTERNAL REGION DOMAIN-CONTAINING PROTEIN"/>
    <property type="match status" value="1"/>
</dbReference>
<dbReference type="InterPro" id="IPR003594">
    <property type="entry name" value="HATPase_dom"/>
</dbReference>
<dbReference type="InterPro" id="IPR010559">
    <property type="entry name" value="Sig_transdc_His_kin_internal"/>
</dbReference>
<keyword evidence="3" id="KW-0175">Coiled coil</keyword>
<dbReference type="Gene3D" id="3.30.565.10">
    <property type="entry name" value="Histidine kinase-like ATPase, C-terminal domain"/>
    <property type="match status" value="1"/>
</dbReference>
<dbReference type="PRINTS" id="PR00344">
    <property type="entry name" value="BCTRLSENSOR"/>
</dbReference>
<dbReference type="Pfam" id="PF02518">
    <property type="entry name" value="HATPase_c"/>
    <property type="match status" value="1"/>
</dbReference>
<dbReference type="InterPro" id="IPR036890">
    <property type="entry name" value="HATPase_C_sf"/>
</dbReference>
<keyword evidence="5" id="KW-0812">Transmembrane</keyword>
<feature type="transmembrane region" description="Helical" evidence="5">
    <location>
        <begin position="218"/>
        <end position="237"/>
    </location>
</feature>
<feature type="region of interest" description="Disordered" evidence="4">
    <location>
        <begin position="125"/>
        <end position="168"/>
    </location>
</feature>
<gene>
    <name evidence="7" type="ORF">NX786_27125</name>
</gene>
<dbReference type="EC" id="2.7.13.3" evidence="2"/>
<evidence type="ECO:0000256" key="3">
    <source>
        <dbReference type="SAM" id="Coils"/>
    </source>
</evidence>
<evidence type="ECO:0000256" key="1">
    <source>
        <dbReference type="ARBA" id="ARBA00000085"/>
    </source>
</evidence>
<evidence type="ECO:0000256" key="5">
    <source>
        <dbReference type="SAM" id="Phobius"/>
    </source>
</evidence>
<dbReference type="InterPro" id="IPR050640">
    <property type="entry name" value="Bact_2-comp_sensor_kinase"/>
</dbReference>
<dbReference type="PANTHER" id="PTHR34220">
    <property type="entry name" value="SENSOR HISTIDINE KINASE YPDA"/>
    <property type="match status" value="1"/>
</dbReference>
<sequence>MQTRRSTQQTFSNTLSALYRAFDAVATWVTQLSWWKFFLFAALMLVAGKILQDELFSGGEEEIARTEHSARRPEPTVTIDDSGIHINPGKNSRRGTITINPEIEAAKAEAAAKAAEAAHAEAAGKAEAAQAKADAAEQMAEEAQHAADAAEPAPPAPPAPPVPAKAPVTKTLRGANGEEVHIDLPPQIGEELSNAIEAAVDDAAEAKARSYHKQASTWFTSFVWLLILALFGTKALVGGKKRAEAEMQSATAAAERESMQRQLSEAKMQAMQAQVEPHFLFNTLASVEHLIETNPPRASAMQRTLIQYLRAVLPQMRDNNLVTNLGREVDMVKSYLDLLKMRMEERLTVELSVPDGLRSAAFPPMMLQSMVENAIKHGLECKPEGGHLAVRAEVVDSKLRVTVADDGVGFGVMPSKGTGLGLSNIRERLKLLHGEAGQLHIAANSPSGVIATIEVPYQLAPK</sequence>
<feature type="domain" description="Histidine kinase" evidence="6">
    <location>
        <begin position="275"/>
        <end position="459"/>
    </location>
</feature>
<dbReference type="InterPro" id="IPR004358">
    <property type="entry name" value="Sig_transdc_His_kin-like_C"/>
</dbReference>
<keyword evidence="7" id="KW-0808">Transferase</keyword>
<feature type="compositionally biased region" description="Low complexity" evidence="4">
    <location>
        <begin position="125"/>
        <end position="138"/>
    </location>
</feature>
<reference evidence="7" key="1">
    <citation type="submission" date="2022-08" db="EMBL/GenBank/DDBJ databases">
        <title>Reclassification of Massilia species as members of the genera Telluria, Duganella, Pseudoduganella, Mokoshia gen. nov. and Zemynaea gen. nov. using orthogonal and non-orthogonal genome-based approaches.</title>
        <authorList>
            <person name="Bowman J.P."/>
        </authorList>
    </citation>
    <scope>NUCLEOTIDE SEQUENCE</scope>
    <source>
        <strain evidence="7">LMG 11547</strain>
    </source>
</reference>
<dbReference type="EMBL" id="JANUHC010000012">
    <property type="protein sequence ID" value="MCS0633012.1"/>
    <property type="molecule type" value="Genomic_DNA"/>
</dbReference>
<keyword evidence="5" id="KW-1133">Transmembrane helix</keyword>
<keyword evidence="7" id="KW-0418">Kinase</keyword>
<comment type="caution">
    <text evidence="7">The sequence shown here is derived from an EMBL/GenBank/DDBJ whole genome shotgun (WGS) entry which is preliminary data.</text>
</comment>